<dbReference type="SUPFAM" id="SSF53098">
    <property type="entry name" value="Ribonuclease H-like"/>
    <property type="match status" value="1"/>
</dbReference>
<evidence type="ECO:0000313" key="2">
    <source>
        <dbReference type="EMBL" id="KAL0371782.1"/>
    </source>
</evidence>
<accession>A0AAW2QVD6</accession>
<dbReference type="GO" id="GO:0004523">
    <property type="term" value="F:RNA-DNA hybrid ribonuclease activity"/>
    <property type="evidence" value="ECO:0007669"/>
    <property type="project" value="InterPro"/>
</dbReference>
<sequence length="187" mass="20990">MVLRYPFTTSVKSSTGQNVDPSIEKMALTLVITARKLRLYFLSYPVRVRTNYSPKASPRQTQSIGTIRTTQEEVPEERPWLLHVDRSSTTQRSGAGVVITSPQEEGFAIKFYFKASNNEAEYEALVLGIRMAQDVGALHLLAYSDSQLIVKQVNGETKPKKTAWKKACTCSKKYTTDVVDPTWGPVR</sequence>
<name>A0AAW2QVD6_9LAMI</name>
<dbReference type="EMBL" id="JACGWM010000005">
    <property type="protein sequence ID" value="KAL0371782.1"/>
    <property type="molecule type" value="Genomic_DNA"/>
</dbReference>
<comment type="caution">
    <text evidence="2">The sequence shown here is derived from an EMBL/GenBank/DDBJ whole genome shotgun (WGS) entry which is preliminary data.</text>
</comment>
<protein>
    <recommendedName>
        <fullName evidence="1">RNase H type-1 domain-containing protein</fullName>
    </recommendedName>
</protein>
<reference evidence="2" key="1">
    <citation type="submission" date="2020-06" db="EMBL/GenBank/DDBJ databases">
        <authorList>
            <person name="Li T."/>
            <person name="Hu X."/>
            <person name="Zhang T."/>
            <person name="Song X."/>
            <person name="Zhang H."/>
            <person name="Dai N."/>
            <person name="Sheng W."/>
            <person name="Hou X."/>
            <person name="Wei L."/>
        </authorList>
    </citation>
    <scope>NUCLEOTIDE SEQUENCE</scope>
    <source>
        <strain evidence="2">KEN8</strain>
        <tissue evidence="2">Leaf</tissue>
    </source>
</reference>
<proteinExistence type="predicted"/>
<dbReference type="InterPro" id="IPR036397">
    <property type="entry name" value="RNaseH_sf"/>
</dbReference>
<dbReference type="PANTHER" id="PTHR48475">
    <property type="entry name" value="RIBONUCLEASE H"/>
    <property type="match status" value="1"/>
</dbReference>
<gene>
    <name evidence="2" type="ORF">Scaly_0859800</name>
</gene>
<dbReference type="Pfam" id="PF13456">
    <property type="entry name" value="RVT_3"/>
    <property type="match status" value="1"/>
</dbReference>
<dbReference type="Gene3D" id="3.30.420.10">
    <property type="entry name" value="Ribonuclease H-like superfamily/Ribonuclease H"/>
    <property type="match status" value="1"/>
</dbReference>
<dbReference type="CDD" id="cd09279">
    <property type="entry name" value="RNase_HI_like"/>
    <property type="match status" value="1"/>
</dbReference>
<organism evidence="2">
    <name type="scientific">Sesamum calycinum</name>
    <dbReference type="NCBI Taxonomy" id="2727403"/>
    <lineage>
        <taxon>Eukaryota</taxon>
        <taxon>Viridiplantae</taxon>
        <taxon>Streptophyta</taxon>
        <taxon>Embryophyta</taxon>
        <taxon>Tracheophyta</taxon>
        <taxon>Spermatophyta</taxon>
        <taxon>Magnoliopsida</taxon>
        <taxon>eudicotyledons</taxon>
        <taxon>Gunneridae</taxon>
        <taxon>Pentapetalae</taxon>
        <taxon>asterids</taxon>
        <taxon>lamiids</taxon>
        <taxon>Lamiales</taxon>
        <taxon>Pedaliaceae</taxon>
        <taxon>Sesamum</taxon>
    </lineage>
</organism>
<evidence type="ECO:0000259" key="1">
    <source>
        <dbReference type="Pfam" id="PF13456"/>
    </source>
</evidence>
<dbReference type="InterPro" id="IPR002156">
    <property type="entry name" value="RNaseH_domain"/>
</dbReference>
<dbReference type="InterPro" id="IPR012337">
    <property type="entry name" value="RNaseH-like_sf"/>
</dbReference>
<dbReference type="GO" id="GO:0003676">
    <property type="term" value="F:nucleic acid binding"/>
    <property type="evidence" value="ECO:0007669"/>
    <property type="project" value="InterPro"/>
</dbReference>
<dbReference type="PANTHER" id="PTHR48475:SF2">
    <property type="entry name" value="RIBONUCLEASE H"/>
    <property type="match status" value="1"/>
</dbReference>
<reference evidence="2" key="2">
    <citation type="journal article" date="2024" name="Plant">
        <title>Genomic evolution and insights into agronomic trait innovations of Sesamum species.</title>
        <authorList>
            <person name="Miao H."/>
            <person name="Wang L."/>
            <person name="Qu L."/>
            <person name="Liu H."/>
            <person name="Sun Y."/>
            <person name="Le M."/>
            <person name="Wang Q."/>
            <person name="Wei S."/>
            <person name="Zheng Y."/>
            <person name="Lin W."/>
            <person name="Duan Y."/>
            <person name="Cao H."/>
            <person name="Xiong S."/>
            <person name="Wang X."/>
            <person name="Wei L."/>
            <person name="Li C."/>
            <person name="Ma Q."/>
            <person name="Ju M."/>
            <person name="Zhao R."/>
            <person name="Li G."/>
            <person name="Mu C."/>
            <person name="Tian Q."/>
            <person name="Mei H."/>
            <person name="Zhang T."/>
            <person name="Gao T."/>
            <person name="Zhang H."/>
        </authorList>
    </citation>
    <scope>NUCLEOTIDE SEQUENCE</scope>
    <source>
        <strain evidence="2">KEN8</strain>
    </source>
</reference>
<feature type="domain" description="RNase H type-1" evidence="1">
    <location>
        <begin position="88"/>
        <end position="165"/>
    </location>
</feature>
<dbReference type="AlphaFoldDB" id="A0AAW2QVD6"/>